<organism evidence="1 2">
    <name type="scientific">Candidatus Spyradosoma merdigallinarum</name>
    <dbReference type="NCBI Taxonomy" id="2840950"/>
    <lineage>
        <taxon>Bacteria</taxon>
        <taxon>Pseudomonadati</taxon>
        <taxon>Verrucomicrobiota</taxon>
        <taxon>Opitutia</taxon>
        <taxon>Opitutia incertae sedis</taxon>
        <taxon>Candidatus Spyradosoma</taxon>
    </lineage>
</organism>
<name>A0A9D1NK97_9BACT</name>
<evidence type="ECO:0000313" key="1">
    <source>
        <dbReference type="EMBL" id="HIV04401.1"/>
    </source>
</evidence>
<reference evidence="1" key="2">
    <citation type="journal article" date="2021" name="PeerJ">
        <title>Extensive microbial diversity within the chicken gut microbiome revealed by metagenomics and culture.</title>
        <authorList>
            <person name="Gilroy R."/>
            <person name="Ravi A."/>
            <person name="Getino M."/>
            <person name="Pursley I."/>
            <person name="Horton D.L."/>
            <person name="Alikhan N.F."/>
            <person name="Baker D."/>
            <person name="Gharbi K."/>
            <person name="Hall N."/>
            <person name="Watson M."/>
            <person name="Adriaenssens E.M."/>
            <person name="Foster-Nyarko E."/>
            <person name="Jarju S."/>
            <person name="Secka A."/>
            <person name="Antonio M."/>
            <person name="Oren A."/>
            <person name="Chaudhuri R.R."/>
            <person name="La Ragione R."/>
            <person name="Hildebrand F."/>
            <person name="Pallen M.J."/>
        </authorList>
    </citation>
    <scope>NUCLEOTIDE SEQUENCE</scope>
    <source>
        <strain evidence="1">10669</strain>
    </source>
</reference>
<evidence type="ECO:0000313" key="2">
    <source>
        <dbReference type="Proteomes" id="UP000886812"/>
    </source>
</evidence>
<dbReference type="Proteomes" id="UP000886812">
    <property type="component" value="Unassembled WGS sequence"/>
</dbReference>
<dbReference type="EMBL" id="DVOG01000119">
    <property type="protein sequence ID" value="HIV04401.1"/>
    <property type="molecule type" value="Genomic_DNA"/>
</dbReference>
<reference evidence="1" key="1">
    <citation type="submission" date="2020-10" db="EMBL/GenBank/DDBJ databases">
        <authorList>
            <person name="Gilroy R."/>
        </authorList>
    </citation>
    <scope>NUCLEOTIDE SEQUENCE</scope>
    <source>
        <strain evidence="1">10669</strain>
    </source>
</reference>
<proteinExistence type="predicted"/>
<accession>A0A9D1NK97</accession>
<gene>
    <name evidence="1" type="ORF">IAC75_04535</name>
</gene>
<sequence>MITQDEFLDYKTLSVRKALFRDVNLNDSFFDSLKRDYEEFEKWFERKAKEEAYTLTGDTGQLLAFLFLKIEGPNEPYPDITPSFCPAKRLKVGTFKVDRRGQRLGERFIKIIFDNALSNDVDEIYVTIFERTEEQKLLVAMLCDWGFVKYGIKLTGESVYVRKLVPAVDIKFPKKTFPFVSKLAPAYLTPIYPEYHTELFPDSILKTESPIDFKESSPHRNAIEKIFISRSIERNLNVGDLVFFYRTGEKGRSALYSAVVTTVGVVTGVKKHISSEDEFVQLCKNRTALNQEDLKKWWKEKPYCRPFLVKFLHVASFKKRPNRKVLMDLNFPSMNEGPRGFTKLTESEIGHLISLSELNSKIFVNY</sequence>
<protein>
    <submittedName>
        <fullName evidence="1">Uncharacterized protein</fullName>
    </submittedName>
</protein>
<dbReference type="AlphaFoldDB" id="A0A9D1NK97"/>
<comment type="caution">
    <text evidence="1">The sequence shown here is derived from an EMBL/GenBank/DDBJ whole genome shotgun (WGS) entry which is preliminary data.</text>
</comment>